<evidence type="ECO:0000313" key="2">
    <source>
        <dbReference type="EMBL" id="GER40487.1"/>
    </source>
</evidence>
<feature type="compositionally biased region" description="Pro residues" evidence="1">
    <location>
        <begin position="136"/>
        <end position="146"/>
    </location>
</feature>
<feature type="compositionally biased region" description="Polar residues" evidence="1">
    <location>
        <begin position="35"/>
        <end position="47"/>
    </location>
</feature>
<dbReference type="AlphaFoldDB" id="A0A5A7Q7V0"/>
<feature type="region of interest" description="Disordered" evidence="1">
    <location>
        <begin position="19"/>
        <end position="47"/>
    </location>
</feature>
<dbReference type="OrthoDB" id="277175at2759"/>
<comment type="caution">
    <text evidence="2">The sequence shown here is derived from an EMBL/GenBank/DDBJ whole genome shotgun (WGS) entry which is preliminary data.</text>
</comment>
<keyword evidence="3" id="KW-1185">Reference proteome</keyword>
<evidence type="ECO:0000313" key="3">
    <source>
        <dbReference type="Proteomes" id="UP000325081"/>
    </source>
</evidence>
<reference evidence="3" key="1">
    <citation type="journal article" date="2019" name="Curr. Biol.">
        <title>Genome Sequence of Striga asiatica Provides Insight into the Evolution of Plant Parasitism.</title>
        <authorList>
            <person name="Yoshida S."/>
            <person name="Kim S."/>
            <person name="Wafula E.K."/>
            <person name="Tanskanen J."/>
            <person name="Kim Y.M."/>
            <person name="Honaas L."/>
            <person name="Yang Z."/>
            <person name="Spallek T."/>
            <person name="Conn C.E."/>
            <person name="Ichihashi Y."/>
            <person name="Cheong K."/>
            <person name="Cui S."/>
            <person name="Der J.P."/>
            <person name="Gundlach H."/>
            <person name="Jiao Y."/>
            <person name="Hori C."/>
            <person name="Ishida J.K."/>
            <person name="Kasahara H."/>
            <person name="Kiba T."/>
            <person name="Kim M.S."/>
            <person name="Koo N."/>
            <person name="Laohavisit A."/>
            <person name="Lee Y.H."/>
            <person name="Lumba S."/>
            <person name="McCourt P."/>
            <person name="Mortimer J.C."/>
            <person name="Mutuku J.M."/>
            <person name="Nomura T."/>
            <person name="Sasaki-Sekimoto Y."/>
            <person name="Seto Y."/>
            <person name="Wang Y."/>
            <person name="Wakatake T."/>
            <person name="Sakakibara H."/>
            <person name="Demura T."/>
            <person name="Yamaguchi S."/>
            <person name="Yoneyama K."/>
            <person name="Manabe R.I."/>
            <person name="Nelson D.C."/>
            <person name="Schulman A.H."/>
            <person name="Timko M.P."/>
            <person name="dePamphilis C.W."/>
            <person name="Choi D."/>
            <person name="Shirasu K."/>
        </authorList>
    </citation>
    <scope>NUCLEOTIDE SEQUENCE [LARGE SCALE GENOMIC DNA]</scope>
    <source>
        <strain evidence="3">cv. UVA1</strain>
    </source>
</reference>
<dbReference type="Proteomes" id="UP000325081">
    <property type="component" value="Unassembled WGS sequence"/>
</dbReference>
<evidence type="ECO:0000256" key="1">
    <source>
        <dbReference type="SAM" id="MobiDB-lite"/>
    </source>
</evidence>
<organism evidence="2 3">
    <name type="scientific">Striga asiatica</name>
    <name type="common">Asiatic witchweed</name>
    <name type="synonym">Buchnera asiatica</name>
    <dbReference type="NCBI Taxonomy" id="4170"/>
    <lineage>
        <taxon>Eukaryota</taxon>
        <taxon>Viridiplantae</taxon>
        <taxon>Streptophyta</taxon>
        <taxon>Embryophyta</taxon>
        <taxon>Tracheophyta</taxon>
        <taxon>Spermatophyta</taxon>
        <taxon>Magnoliopsida</taxon>
        <taxon>eudicotyledons</taxon>
        <taxon>Gunneridae</taxon>
        <taxon>Pentapetalae</taxon>
        <taxon>asterids</taxon>
        <taxon>lamiids</taxon>
        <taxon>Lamiales</taxon>
        <taxon>Orobanchaceae</taxon>
        <taxon>Buchnereae</taxon>
        <taxon>Striga</taxon>
    </lineage>
</organism>
<feature type="compositionally biased region" description="Basic and acidic residues" evidence="1">
    <location>
        <begin position="19"/>
        <end position="34"/>
    </location>
</feature>
<gene>
    <name evidence="2" type="ORF">STAS_17163</name>
</gene>
<proteinExistence type="predicted"/>
<accession>A0A5A7Q7V0</accession>
<sequence length="158" mass="17655">MSGCELFLSDAGLLDAEAYDKYQREEEPDVDQKTVTRTTPTAGPSTAIQVPQLLPKLAERECEIEVTAVKEQIWCLRQEAQEEDVSAAAVTREVATASSIDIHDLRRTNRRRHRPLLDPSLTTAHTRSQPSRSRSPSPPSSRPIPSPSSQRRRVCTVH</sequence>
<protein>
    <submittedName>
        <fullName evidence="2">Zinc finger family protein</fullName>
    </submittedName>
</protein>
<name>A0A5A7Q7V0_STRAF</name>
<dbReference type="EMBL" id="BKCP01005894">
    <property type="protein sequence ID" value="GER40487.1"/>
    <property type="molecule type" value="Genomic_DNA"/>
</dbReference>
<feature type="region of interest" description="Disordered" evidence="1">
    <location>
        <begin position="105"/>
        <end position="158"/>
    </location>
</feature>